<keyword evidence="10" id="KW-0456">Lyase</keyword>
<dbReference type="InterPro" id="IPR018020">
    <property type="entry name" value="OHCU_decarboxylase"/>
</dbReference>
<dbReference type="PANTHER" id="PTHR43466:SF1">
    <property type="entry name" value="2-OXO-4-HYDROXY-4-CARBOXY-5-UREIDOIMIDAZOLINE DECARBOXYLASE-RELATED"/>
    <property type="match status" value="1"/>
</dbReference>
<evidence type="ECO:0000256" key="3">
    <source>
        <dbReference type="ARBA" id="ARBA00004275"/>
    </source>
</evidence>
<evidence type="ECO:0000256" key="12">
    <source>
        <dbReference type="ARBA" id="ARBA00032116"/>
    </source>
</evidence>
<evidence type="ECO:0000256" key="5">
    <source>
        <dbReference type="ARBA" id="ARBA00005793"/>
    </source>
</evidence>
<keyword evidence="9" id="KW-0576">Peroxisome</keyword>
<evidence type="ECO:0000256" key="11">
    <source>
        <dbReference type="ARBA" id="ARBA00030624"/>
    </source>
</evidence>
<dbReference type="Proteomes" id="UP000198287">
    <property type="component" value="Unassembled WGS sequence"/>
</dbReference>
<comment type="pathway">
    <text evidence="4">Purine metabolism; urate degradation; (S)-allantoin from urate: step 3/3.</text>
</comment>
<evidence type="ECO:0000256" key="8">
    <source>
        <dbReference type="ARBA" id="ARBA00022793"/>
    </source>
</evidence>
<comment type="function">
    <text evidence="2">Catalyzes the stereoselective decarboxylation of 2-oxo-4-hydroxy-4-carboxy-5-ureidoimidazoline (OHCU) to (S)-allantoin.</text>
</comment>
<dbReference type="EC" id="4.1.1.97" evidence="6"/>
<proteinExistence type="inferred from homology"/>
<dbReference type="GO" id="GO:0000255">
    <property type="term" value="P:allantoin metabolic process"/>
    <property type="evidence" value="ECO:0007669"/>
    <property type="project" value="InterPro"/>
</dbReference>
<gene>
    <name evidence="14" type="ORF">Fcan01_08528</name>
</gene>
<keyword evidence="15" id="KW-1185">Reference proteome</keyword>
<dbReference type="STRING" id="158441.A0A226EKE3"/>
<keyword evidence="8" id="KW-0210">Decarboxylase</keyword>
<evidence type="ECO:0000256" key="6">
    <source>
        <dbReference type="ARBA" id="ARBA00012257"/>
    </source>
</evidence>
<comment type="similarity">
    <text evidence="5">Belongs to the OHCU decarboxylase family.</text>
</comment>
<dbReference type="GO" id="GO:0019628">
    <property type="term" value="P:urate catabolic process"/>
    <property type="evidence" value="ECO:0007669"/>
    <property type="project" value="UniProtKB-UniPathway"/>
</dbReference>
<dbReference type="GO" id="GO:0051997">
    <property type="term" value="F:2-oxo-4-hydroxy-4-carboxy-5-ureidoimidazoline decarboxylase activity"/>
    <property type="evidence" value="ECO:0007669"/>
    <property type="project" value="UniProtKB-EC"/>
</dbReference>
<dbReference type="PANTHER" id="PTHR43466">
    <property type="entry name" value="2-OXO-4-HYDROXY-4-CARBOXY-5-UREIDOIMIDAZOLINE DECARBOXYLASE-RELATED"/>
    <property type="match status" value="1"/>
</dbReference>
<accession>A0A226EKE3</accession>
<dbReference type="GO" id="GO:0005777">
    <property type="term" value="C:peroxisome"/>
    <property type="evidence" value="ECO:0007669"/>
    <property type="project" value="UniProtKB-SubCell"/>
</dbReference>
<feature type="domain" description="Oxo-4-hydroxy-4-carboxy-5-ureidoimidazoline decarboxylase" evidence="13">
    <location>
        <begin position="73"/>
        <end position="228"/>
    </location>
</feature>
<evidence type="ECO:0000313" key="14">
    <source>
        <dbReference type="EMBL" id="OXA57668.1"/>
    </source>
</evidence>
<dbReference type="UniPathway" id="UPA00394">
    <property type="reaction ID" value="UER00652"/>
</dbReference>
<dbReference type="EMBL" id="LNIX01000003">
    <property type="protein sequence ID" value="OXA57668.1"/>
    <property type="molecule type" value="Genomic_DNA"/>
</dbReference>
<dbReference type="InterPro" id="IPR017580">
    <property type="entry name" value="OHCU_decarboxylase-1"/>
</dbReference>
<reference evidence="14 15" key="1">
    <citation type="submission" date="2015-12" db="EMBL/GenBank/DDBJ databases">
        <title>The genome of Folsomia candida.</title>
        <authorList>
            <person name="Faddeeva A."/>
            <person name="Derks M.F."/>
            <person name="Anvar Y."/>
            <person name="Smit S."/>
            <person name="Van Straalen N."/>
            <person name="Roelofs D."/>
        </authorList>
    </citation>
    <scope>NUCLEOTIDE SEQUENCE [LARGE SCALE GENOMIC DNA]</scope>
    <source>
        <strain evidence="14 15">VU population</strain>
        <tissue evidence="14">Whole body</tissue>
    </source>
</reference>
<dbReference type="NCBIfam" id="TIGR03164">
    <property type="entry name" value="UHCUDC"/>
    <property type="match status" value="1"/>
</dbReference>
<evidence type="ECO:0000256" key="4">
    <source>
        <dbReference type="ARBA" id="ARBA00004754"/>
    </source>
</evidence>
<evidence type="ECO:0000259" key="13">
    <source>
        <dbReference type="Pfam" id="PF09349"/>
    </source>
</evidence>
<dbReference type="OMA" id="VICAREA"/>
<protein>
    <recommendedName>
        <fullName evidence="6">2-oxo-4-hydroxy-4-carboxy-5-ureidoimidazoline decarboxylase</fullName>
        <ecNumber evidence="6">4.1.1.97</ecNumber>
    </recommendedName>
    <alternativeName>
        <fullName evidence="12">Parahox neighbor</fullName>
    </alternativeName>
    <alternativeName>
        <fullName evidence="11">Ureidoimidazoline (2-oxo-4-hydroxy-4-carboxy-5-) decarboxylase</fullName>
    </alternativeName>
</protein>
<name>A0A226EKE3_FOLCA</name>
<dbReference type="FunFam" id="1.10.3330.10:FF:000001">
    <property type="entry name" value="2-oxo-4-hydroxy-4-carboxy-5-ureidoimidazoline decarboxylase"/>
    <property type="match status" value="1"/>
</dbReference>
<evidence type="ECO:0000256" key="2">
    <source>
        <dbReference type="ARBA" id="ARBA00002506"/>
    </source>
</evidence>
<evidence type="ECO:0000256" key="7">
    <source>
        <dbReference type="ARBA" id="ARBA00022631"/>
    </source>
</evidence>
<evidence type="ECO:0000313" key="15">
    <source>
        <dbReference type="Proteomes" id="UP000198287"/>
    </source>
</evidence>
<comment type="caution">
    <text evidence="14">The sequence shown here is derived from an EMBL/GenBank/DDBJ whole genome shotgun (WGS) entry which is preliminary data.</text>
</comment>
<keyword evidence="7" id="KW-0659">Purine metabolism</keyword>
<dbReference type="Pfam" id="PF09349">
    <property type="entry name" value="OHCU_decarbox"/>
    <property type="match status" value="1"/>
</dbReference>
<dbReference type="AlphaFoldDB" id="A0A226EKE3"/>
<comment type="subcellular location">
    <subcellularLocation>
        <location evidence="3">Peroxisome</location>
    </subcellularLocation>
</comment>
<evidence type="ECO:0000256" key="10">
    <source>
        <dbReference type="ARBA" id="ARBA00023239"/>
    </source>
</evidence>
<organism evidence="14 15">
    <name type="scientific">Folsomia candida</name>
    <name type="common">Springtail</name>
    <dbReference type="NCBI Taxonomy" id="158441"/>
    <lineage>
        <taxon>Eukaryota</taxon>
        <taxon>Metazoa</taxon>
        <taxon>Ecdysozoa</taxon>
        <taxon>Arthropoda</taxon>
        <taxon>Hexapoda</taxon>
        <taxon>Collembola</taxon>
        <taxon>Entomobryomorpha</taxon>
        <taxon>Isotomoidea</taxon>
        <taxon>Isotomidae</taxon>
        <taxon>Proisotominae</taxon>
        <taxon>Folsomia</taxon>
    </lineage>
</organism>
<sequence length="244" mass="27553">MCVICIDQPPLHELVTSDFIASISSCHVLVHLLVLTTCNYHCSLFNNSIFVIVSHTIKNHLEKMSPLSINQVNEMEYEDFISTFGNVVEHCSLFAAAIWSQRPFHGVKQLHKTFCDFIDTLPKLGKEGILRSHPDLAGRIAERGLLTTESTKEQLAAELNTLTPEEKANLTRLNEAYKTKFGFPFVICARDNKKAAILSGLEARLENETEKEVIQGVEEVKKIAFYRLLDILQHEEAEKLIGGW</sequence>
<dbReference type="SUPFAM" id="SSF158694">
    <property type="entry name" value="UraD-Like"/>
    <property type="match status" value="1"/>
</dbReference>
<comment type="catalytic activity">
    <reaction evidence="1">
        <text>5-hydroxy-2-oxo-4-ureido-2,5-dihydro-1H-imidazole-5-carboxylate + H(+) = (S)-allantoin + CO2</text>
        <dbReference type="Rhea" id="RHEA:26301"/>
        <dbReference type="ChEBI" id="CHEBI:15378"/>
        <dbReference type="ChEBI" id="CHEBI:15678"/>
        <dbReference type="ChEBI" id="CHEBI:16526"/>
        <dbReference type="ChEBI" id="CHEBI:58639"/>
        <dbReference type="EC" id="4.1.1.97"/>
    </reaction>
</comment>
<dbReference type="GO" id="GO:0006144">
    <property type="term" value="P:purine nucleobase metabolic process"/>
    <property type="evidence" value="ECO:0007669"/>
    <property type="project" value="UniProtKB-KW"/>
</dbReference>
<dbReference type="Gene3D" id="1.10.3330.10">
    <property type="entry name" value="Oxo-4-hydroxy-4-carboxy-5-ureidoimidazoline decarboxylase"/>
    <property type="match status" value="1"/>
</dbReference>
<dbReference type="InterPro" id="IPR036778">
    <property type="entry name" value="OHCU_decarboxylase_sf"/>
</dbReference>
<evidence type="ECO:0000256" key="1">
    <source>
        <dbReference type="ARBA" id="ARBA00001163"/>
    </source>
</evidence>
<evidence type="ECO:0000256" key="9">
    <source>
        <dbReference type="ARBA" id="ARBA00023140"/>
    </source>
</evidence>